<evidence type="ECO:0000313" key="2">
    <source>
        <dbReference type="EMBL" id="DAG02477.1"/>
    </source>
</evidence>
<accession>A0A8S5V6Z9</accession>
<organism evidence="2">
    <name type="scientific">Siphoviridae sp. ctneY2</name>
    <dbReference type="NCBI Taxonomy" id="2825664"/>
    <lineage>
        <taxon>Viruses</taxon>
        <taxon>Duplodnaviria</taxon>
        <taxon>Heunggongvirae</taxon>
        <taxon>Uroviricota</taxon>
        <taxon>Caudoviricetes</taxon>
    </lineage>
</organism>
<evidence type="ECO:0000259" key="1">
    <source>
        <dbReference type="Pfam" id="PF12728"/>
    </source>
</evidence>
<protein>
    <submittedName>
        <fullName evidence="2">Helix-turn-helix domain protein</fullName>
    </submittedName>
</protein>
<dbReference type="GO" id="GO:0003677">
    <property type="term" value="F:DNA binding"/>
    <property type="evidence" value="ECO:0007669"/>
    <property type="project" value="InterPro"/>
</dbReference>
<sequence length="92" mass="10945">MPKQLEKDTNIWYNIKAKLRKHTKMRCANMSNLINENYISIEDAALFLNIKPVTLRKWIKDKNVPAHKIGKQWKFKRSELEEWVKSGKSAME</sequence>
<dbReference type="InterPro" id="IPR041657">
    <property type="entry name" value="HTH_17"/>
</dbReference>
<dbReference type="NCBIfam" id="TIGR01764">
    <property type="entry name" value="excise"/>
    <property type="match status" value="1"/>
</dbReference>
<name>A0A8S5V6Z9_9CAUD</name>
<dbReference type="InterPro" id="IPR010093">
    <property type="entry name" value="SinI_DNA-bd"/>
</dbReference>
<proteinExistence type="predicted"/>
<dbReference type="EMBL" id="BK016210">
    <property type="protein sequence ID" value="DAG02477.1"/>
    <property type="molecule type" value="Genomic_DNA"/>
</dbReference>
<dbReference type="InterPro" id="IPR009061">
    <property type="entry name" value="DNA-bd_dom_put_sf"/>
</dbReference>
<dbReference type="Pfam" id="PF12728">
    <property type="entry name" value="HTH_17"/>
    <property type="match status" value="1"/>
</dbReference>
<feature type="domain" description="Helix-turn-helix" evidence="1">
    <location>
        <begin position="38"/>
        <end position="86"/>
    </location>
</feature>
<dbReference type="SUPFAM" id="SSF46955">
    <property type="entry name" value="Putative DNA-binding domain"/>
    <property type="match status" value="1"/>
</dbReference>
<reference evidence="2" key="1">
    <citation type="journal article" date="2021" name="Proc. Natl. Acad. Sci. U.S.A.">
        <title>A Catalog of Tens of Thousands of Viruses from Human Metagenomes Reveals Hidden Associations with Chronic Diseases.</title>
        <authorList>
            <person name="Tisza M.J."/>
            <person name="Buck C.B."/>
        </authorList>
    </citation>
    <scope>NUCLEOTIDE SEQUENCE</scope>
    <source>
        <strain evidence="2">CtneY2</strain>
    </source>
</reference>